<evidence type="ECO:0000256" key="2">
    <source>
        <dbReference type="ARBA" id="ARBA00006679"/>
    </source>
</evidence>
<name>A0A6B3LRD9_9BACT</name>
<organism evidence="8 9">
    <name type="scientific">Pontibacter burrus</name>
    <dbReference type="NCBI Taxonomy" id="2704466"/>
    <lineage>
        <taxon>Bacteria</taxon>
        <taxon>Pseudomonadati</taxon>
        <taxon>Bacteroidota</taxon>
        <taxon>Cytophagia</taxon>
        <taxon>Cytophagales</taxon>
        <taxon>Hymenobacteraceae</taxon>
        <taxon>Pontibacter</taxon>
    </lineage>
</organism>
<feature type="transmembrane region" description="Helical" evidence="7">
    <location>
        <begin position="46"/>
        <end position="65"/>
    </location>
</feature>
<feature type="transmembrane region" description="Helical" evidence="7">
    <location>
        <begin position="110"/>
        <end position="130"/>
    </location>
</feature>
<evidence type="ECO:0000313" key="9">
    <source>
        <dbReference type="Proteomes" id="UP000474777"/>
    </source>
</evidence>
<keyword evidence="5 7" id="KW-1133">Transmembrane helix</keyword>
<sequence>MKKLINLYQHTKNTDIALLVVRVTVAGLMLAHGLPKLEMLLSSDPVKFSALFGLSAASSLALAVFSEVICSVLILVGLGTRLAAIPLIITMLIAAFYVHGADPFAKKEPAILYLIPYVMLLLTGSGKYALDHLLRPRLLQAAYVRRLSME</sequence>
<gene>
    <name evidence="8" type="ORF">GXP69_11925</name>
</gene>
<protein>
    <submittedName>
        <fullName evidence="8">DoxX family protein</fullName>
    </submittedName>
</protein>
<evidence type="ECO:0000256" key="7">
    <source>
        <dbReference type="SAM" id="Phobius"/>
    </source>
</evidence>
<keyword evidence="4 7" id="KW-0812">Transmembrane</keyword>
<comment type="caution">
    <text evidence="8">The sequence shown here is derived from an EMBL/GenBank/DDBJ whole genome shotgun (WGS) entry which is preliminary data.</text>
</comment>
<dbReference type="PANTHER" id="PTHR33452:SF1">
    <property type="entry name" value="INNER MEMBRANE PROTEIN YPHA-RELATED"/>
    <property type="match status" value="1"/>
</dbReference>
<dbReference type="InterPro" id="IPR032808">
    <property type="entry name" value="DoxX"/>
</dbReference>
<dbReference type="AlphaFoldDB" id="A0A6B3LRD9"/>
<evidence type="ECO:0000256" key="4">
    <source>
        <dbReference type="ARBA" id="ARBA00022692"/>
    </source>
</evidence>
<evidence type="ECO:0000256" key="3">
    <source>
        <dbReference type="ARBA" id="ARBA00022475"/>
    </source>
</evidence>
<dbReference type="GO" id="GO:0005886">
    <property type="term" value="C:plasma membrane"/>
    <property type="evidence" value="ECO:0007669"/>
    <property type="project" value="UniProtKB-SubCell"/>
</dbReference>
<evidence type="ECO:0000313" key="8">
    <source>
        <dbReference type="EMBL" id="NEM98403.1"/>
    </source>
</evidence>
<evidence type="ECO:0000256" key="6">
    <source>
        <dbReference type="ARBA" id="ARBA00023136"/>
    </source>
</evidence>
<dbReference type="Pfam" id="PF07681">
    <property type="entry name" value="DoxX"/>
    <property type="match status" value="1"/>
</dbReference>
<feature type="transmembrane region" description="Helical" evidence="7">
    <location>
        <begin position="72"/>
        <end position="98"/>
    </location>
</feature>
<keyword evidence="6 7" id="KW-0472">Membrane</keyword>
<evidence type="ECO:0000256" key="5">
    <source>
        <dbReference type="ARBA" id="ARBA00022989"/>
    </source>
</evidence>
<proteinExistence type="inferred from homology"/>
<comment type="subcellular location">
    <subcellularLocation>
        <location evidence="1">Cell membrane</location>
        <topology evidence="1">Multi-pass membrane protein</topology>
    </subcellularLocation>
</comment>
<comment type="similarity">
    <text evidence="2">Belongs to the DoxX family.</text>
</comment>
<dbReference type="InterPro" id="IPR051907">
    <property type="entry name" value="DoxX-like_oxidoreductase"/>
</dbReference>
<dbReference type="RefSeq" id="WP_163915305.1">
    <property type="nucleotide sequence ID" value="NZ_JAAGWD010000005.1"/>
</dbReference>
<accession>A0A6B3LRD9</accession>
<evidence type="ECO:0000256" key="1">
    <source>
        <dbReference type="ARBA" id="ARBA00004651"/>
    </source>
</evidence>
<dbReference type="PANTHER" id="PTHR33452">
    <property type="entry name" value="OXIDOREDUCTASE CATD-RELATED"/>
    <property type="match status" value="1"/>
</dbReference>
<keyword evidence="9" id="KW-1185">Reference proteome</keyword>
<dbReference type="EMBL" id="JAAGWD010000005">
    <property type="protein sequence ID" value="NEM98403.1"/>
    <property type="molecule type" value="Genomic_DNA"/>
</dbReference>
<dbReference type="Proteomes" id="UP000474777">
    <property type="component" value="Unassembled WGS sequence"/>
</dbReference>
<keyword evidence="3" id="KW-1003">Cell membrane</keyword>
<feature type="transmembrane region" description="Helical" evidence="7">
    <location>
        <begin position="16"/>
        <end position="34"/>
    </location>
</feature>
<reference evidence="8 9" key="1">
    <citation type="submission" date="2020-02" db="EMBL/GenBank/DDBJ databases">
        <authorList>
            <person name="Kim M.K."/>
        </authorList>
    </citation>
    <scope>NUCLEOTIDE SEQUENCE [LARGE SCALE GENOMIC DNA]</scope>
    <source>
        <strain evidence="8 9">BT327</strain>
    </source>
</reference>